<organism evidence="1 2">
    <name type="scientific">Limosilactobacillus rudii</name>
    <dbReference type="NCBI Taxonomy" id="2759755"/>
    <lineage>
        <taxon>Bacteria</taxon>
        <taxon>Bacillati</taxon>
        <taxon>Bacillota</taxon>
        <taxon>Bacilli</taxon>
        <taxon>Lactobacillales</taxon>
        <taxon>Lactobacillaceae</taxon>
        <taxon>Limosilactobacillus</taxon>
    </lineage>
</organism>
<reference evidence="1 2" key="1">
    <citation type="submission" date="2020-07" db="EMBL/GenBank/DDBJ databases">
        <title>Description of Limosilactobacillus balticus sp. nov., Limosilactobacillus agrestis sp. nov., Limosilactobacillus albertensis sp. nov., Limosilactobacillus rudii sp. nov., Limosilactobacillus fastidiosus sp. nov., five novel Limosilactobacillus species isolated from the vertebrate gastrointestinal tract, and proposal of 6 subspecies of Limosilactobacillus reuteri adapted to the gastrointestinal tract of specific vertebrate hosts.</title>
        <authorList>
            <person name="Li F."/>
            <person name="Cheng C."/>
            <person name="Zheng J."/>
            <person name="Quevedo R.M."/>
            <person name="Li J."/>
            <person name="Roos S."/>
            <person name="Gaenzle M.G."/>
            <person name="Walter J."/>
        </authorList>
    </citation>
    <scope>NUCLEOTIDE SEQUENCE [LARGE SCALE GENOMIC DNA]</scope>
    <source>
        <strain evidence="1 2">STM2_1</strain>
    </source>
</reference>
<dbReference type="AlphaFoldDB" id="A0A7W3UMB6"/>
<evidence type="ECO:0000313" key="1">
    <source>
        <dbReference type="EMBL" id="MBB1098198.1"/>
    </source>
</evidence>
<dbReference type="RefSeq" id="WP_182596906.1">
    <property type="nucleotide sequence ID" value="NZ_JACIVA010000055.1"/>
</dbReference>
<gene>
    <name evidence="1" type="ORF">H5S09_09635</name>
</gene>
<accession>A0A7W3UMB6</accession>
<protein>
    <submittedName>
        <fullName evidence="1">Uncharacterized protein</fullName>
    </submittedName>
</protein>
<proteinExistence type="predicted"/>
<dbReference type="EMBL" id="JACIVA010000055">
    <property type="protein sequence ID" value="MBB1098198.1"/>
    <property type="molecule type" value="Genomic_DNA"/>
</dbReference>
<dbReference type="Proteomes" id="UP000517106">
    <property type="component" value="Unassembled WGS sequence"/>
</dbReference>
<sequence length="65" mass="7567">MRLSLFEMDQRHEIEEAKTEGKIEMVKGMVKQHLPKEQILSVLKFSGLSEREATSCYEKAVEQLK</sequence>
<evidence type="ECO:0000313" key="2">
    <source>
        <dbReference type="Proteomes" id="UP000517106"/>
    </source>
</evidence>
<keyword evidence="2" id="KW-1185">Reference proteome</keyword>
<comment type="caution">
    <text evidence="1">The sequence shown here is derived from an EMBL/GenBank/DDBJ whole genome shotgun (WGS) entry which is preliminary data.</text>
</comment>
<name>A0A7W3UMB6_9LACO</name>